<evidence type="ECO:0000313" key="14">
    <source>
        <dbReference type="Proteomes" id="UP000729402"/>
    </source>
</evidence>
<keyword evidence="11" id="KW-0539">Nucleus</keyword>
<keyword evidence="12" id="KW-0469">Meiosis</keyword>
<dbReference type="GO" id="GO:0048476">
    <property type="term" value="C:Holliday junction resolvase complex"/>
    <property type="evidence" value="ECO:0007669"/>
    <property type="project" value="InterPro"/>
</dbReference>
<evidence type="ECO:0000256" key="8">
    <source>
        <dbReference type="ARBA" id="ARBA00022842"/>
    </source>
</evidence>
<evidence type="ECO:0000256" key="11">
    <source>
        <dbReference type="ARBA" id="ARBA00023242"/>
    </source>
</evidence>
<evidence type="ECO:0000256" key="9">
    <source>
        <dbReference type="ARBA" id="ARBA00023172"/>
    </source>
</evidence>
<dbReference type="GO" id="GO:0051321">
    <property type="term" value="P:meiotic cell cycle"/>
    <property type="evidence" value="ECO:0007669"/>
    <property type="project" value="UniProtKB-KW"/>
</dbReference>
<evidence type="ECO:0000256" key="2">
    <source>
        <dbReference type="ARBA" id="ARBA00004123"/>
    </source>
</evidence>
<gene>
    <name evidence="13" type="ORF">GUJ93_ZPchr0458g22632</name>
</gene>
<evidence type="ECO:0008006" key="15">
    <source>
        <dbReference type="Google" id="ProtNLM"/>
    </source>
</evidence>
<name>A0A8J5RD10_ZIZPA</name>
<organism evidence="13 14">
    <name type="scientific">Zizania palustris</name>
    <name type="common">Northern wild rice</name>
    <dbReference type="NCBI Taxonomy" id="103762"/>
    <lineage>
        <taxon>Eukaryota</taxon>
        <taxon>Viridiplantae</taxon>
        <taxon>Streptophyta</taxon>
        <taxon>Embryophyta</taxon>
        <taxon>Tracheophyta</taxon>
        <taxon>Spermatophyta</taxon>
        <taxon>Magnoliopsida</taxon>
        <taxon>Liliopsida</taxon>
        <taxon>Poales</taxon>
        <taxon>Poaceae</taxon>
        <taxon>BOP clade</taxon>
        <taxon>Oryzoideae</taxon>
        <taxon>Oryzeae</taxon>
        <taxon>Zizaniinae</taxon>
        <taxon>Zizania</taxon>
    </lineage>
</organism>
<dbReference type="OrthoDB" id="343092at2759"/>
<evidence type="ECO:0000256" key="10">
    <source>
        <dbReference type="ARBA" id="ARBA00023204"/>
    </source>
</evidence>
<accession>A0A8J5RD10</accession>
<comment type="caution">
    <text evidence="13">The sequence shown here is derived from an EMBL/GenBank/DDBJ whole genome shotgun (WGS) entry which is preliminary data.</text>
</comment>
<dbReference type="InterPro" id="IPR033310">
    <property type="entry name" value="Mms4/EME1/EME2"/>
</dbReference>
<sequence length="218" mass="24378">MQKEAMKAEQAEMKKLDKEKRKWESGKFASKCIVTEIDTSVIESGSVGGTIEWLSVHANGLIVPKGCFDKDRIKKSTWNDATVLIYSTLQAANFAIITFLHKVEVFSSYSKVSPAQAIAIQKKYPSMRALLNVYMDDNKSVSAALLTDCKKLDWASGFSVFLTVLSQIDMSSCDRFWVEKVIAPKERNPQGMSRFERCGHTAYCKLFPSVVIVVMAVV</sequence>
<keyword evidence="3" id="KW-0540">Nuclease</keyword>
<dbReference type="GO" id="GO:0006281">
    <property type="term" value="P:DNA repair"/>
    <property type="evidence" value="ECO:0007669"/>
    <property type="project" value="UniProtKB-KW"/>
</dbReference>
<evidence type="ECO:0000256" key="1">
    <source>
        <dbReference type="ARBA" id="ARBA00001946"/>
    </source>
</evidence>
<dbReference type="AlphaFoldDB" id="A0A8J5RD10"/>
<keyword evidence="9" id="KW-0233">DNA recombination</keyword>
<dbReference type="GO" id="GO:0046872">
    <property type="term" value="F:metal ion binding"/>
    <property type="evidence" value="ECO:0007669"/>
    <property type="project" value="UniProtKB-KW"/>
</dbReference>
<keyword evidence="14" id="KW-1185">Reference proteome</keyword>
<comment type="subcellular location">
    <subcellularLocation>
        <location evidence="2">Nucleus</location>
    </subcellularLocation>
</comment>
<dbReference type="GO" id="GO:0006310">
    <property type="term" value="P:DNA recombination"/>
    <property type="evidence" value="ECO:0007669"/>
    <property type="project" value="UniProtKB-KW"/>
</dbReference>
<keyword evidence="5" id="KW-0255">Endonuclease</keyword>
<dbReference type="GO" id="GO:0004519">
    <property type="term" value="F:endonuclease activity"/>
    <property type="evidence" value="ECO:0007669"/>
    <property type="project" value="UniProtKB-KW"/>
</dbReference>
<dbReference type="GO" id="GO:0016787">
    <property type="term" value="F:hydrolase activity"/>
    <property type="evidence" value="ECO:0007669"/>
    <property type="project" value="UniProtKB-KW"/>
</dbReference>
<evidence type="ECO:0000256" key="7">
    <source>
        <dbReference type="ARBA" id="ARBA00022801"/>
    </source>
</evidence>
<keyword evidence="10" id="KW-0234">DNA repair</keyword>
<reference evidence="13" key="2">
    <citation type="submission" date="2021-02" db="EMBL/GenBank/DDBJ databases">
        <authorList>
            <person name="Kimball J.A."/>
            <person name="Haas M.W."/>
            <person name="Macchietto M."/>
            <person name="Kono T."/>
            <person name="Duquette J."/>
            <person name="Shao M."/>
        </authorList>
    </citation>
    <scope>NUCLEOTIDE SEQUENCE</scope>
    <source>
        <tissue evidence="13">Fresh leaf tissue</tissue>
    </source>
</reference>
<dbReference type="GO" id="GO:0005634">
    <property type="term" value="C:nucleus"/>
    <property type="evidence" value="ECO:0007669"/>
    <property type="project" value="UniProtKB-SubCell"/>
</dbReference>
<dbReference type="PANTHER" id="PTHR21077:SF5">
    <property type="entry name" value="CROSSOVER JUNCTION ENDONUCLEASE MMS4"/>
    <property type="match status" value="1"/>
</dbReference>
<dbReference type="Proteomes" id="UP000729402">
    <property type="component" value="Unassembled WGS sequence"/>
</dbReference>
<evidence type="ECO:0000256" key="6">
    <source>
        <dbReference type="ARBA" id="ARBA00022763"/>
    </source>
</evidence>
<evidence type="ECO:0000256" key="12">
    <source>
        <dbReference type="ARBA" id="ARBA00023254"/>
    </source>
</evidence>
<evidence type="ECO:0000256" key="4">
    <source>
        <dbReference type="ARBA" id="ARBA00022723"/>
    </source>
</evidence>
<evidence type="ECO:0000256" key="5">
    <source>
        <dbReference type="ARBA" id="ARBA00022759"/>
    </source>
</evidence>
<keyword evidence="8" id="KW-0460">Magnesium</keyword>
<proteinExistence type="predicted"/>
<dbReference type="PANTHER" id="PTHR21077">
    <property type="entry name" value="EME1 PROTEIN"/>
    <property type="match status" value="1"/>
</dbReference>
<protein>
    <recommendedName>
        <fullName evidence="15">ERCC4 domain-containing protein</fullName>
    </recommendedName>
</protein>
<keyword evidence="7" id="KW-0378">Hydrolase</keyword>
<reference evidence="13" key="1">
    <citation type="journal article" date="2021" name="bioRxiv">
        <title>Whole Genome Assembly and Annotation of Northern Wild Rice, Zizania palustris L., Supports a Whole Genome Duplication in the Zizania Genus.</title>
        <authorList>
            <person name="Haas M."/>
            <person name="Kono T."/>
            <person name="Macchietto M."/>
            <person name="Millas R."/>
            <person name="McGilp L."/>
            <person name="Shao M."/>
            <person name="Duquette J."/>
            <person name="Hirsch C.N."/>
            <person name="Kimball J."/>
        </authorList>
    </citation>
    <scope>NUCLEOTIDE SEQUENCE</scope>
    <source>
        <tissue evidence="13">Fresh leaf tissue</tissue>
    </source>
</reference>
<keyword evidence="4" id="KW-0479">Metal-binding</keyword>
<evidence type="ECO:0000313" key="13">
    <source>
        <dbReference type="EMBL" id="KAG8043688.1"/>
    </source>
</evidence>
<keyword evidence="6" id="KW-0227">DNA damage</keyword>
<comment type="cofactor">
    <cofactor evidence="1">
        <name>Mg(2+)</name>
        <dbReference type="ChEBI" id="CHEBI:18420"/>
    </cofactor>
</comment>
<dbReference type="EMBL" id="JAAALK010000953">
    <property type="protein sequence ID" value="KAG8043688.1"/>
    <property type="molecule type" value="Genomic_DNA"/>
</dbReference>
<evidence type="ECO:0000256" key="3">
    <source>
        <dbReference type="ARBA" id="ARBA00022722"/>
    </source>
</evidence>